<protein>
    <recommendedName>
        <fullName evidence="4">C2H2-type domain-containing protein</fullName>
    </recommendedName>
</protein>
<proteinExistence type="predicted"/>
<evidence type="ECO:0000313" key="3">
    <source>
        <dbReference type="Proteomes" id="UP001219525"/>
    </source>
</evidence>
<dbReference type="AlphaFoldDB" id="A0AAD7E4E7"/>
<keyword evidence="3" id="KW-1185">Reference proteome</keyword>
<evidence type="ECO:0000313" key="2">
    <source>
        <dbReference type="EMBL" id="KAJ7228405.1"/>
    </source>
</evidence>
<evidence type="ECO:0008006" key="4">
    <source>
        <dbReference type="Google" id="ProtNLM"/>
    </source>
</evidence>
<sequence>MGRTTNFQTVVSAETVVQLSKSTLLPFTIKCDAPVYPPANSLTAPTVCGQEFGAWKVYFKHLVKKHTLKQKTQGGGIAYICKMNKCSAHARADRHALKLHVEGAHMKSVAMPCPFVDCRSQDDRYTLFLKEKDLIAHVVEKHFNLIGKTLDVRCGLFHRSFDPQPPMHPLPVPPDLPEDKISMAALRLDALATQNVHMGWFDRIQQDTESALPCMPSTPAPAPTPSSTQMPFMSTPPRTPTARRMLLHPPTASALAASNPETDTVKNYDFDNLLDVFYDQDTRSMKPEGILEAPLFAVERMDYLERGQLVLPLRMRQNPEPEAPPPPKSIFHEVLKEHVYAKMALGEG</sequence>
<accession>A0AAD7E4E7</accession>
<gene>
    <name evidence="2" type="ORF">GGX14DRAFT_612701</name>
</gene>
<reference evidence="2" key="1">
    <citation type="submission" date="2023-03" db="EMBL/GenBank/DDBJ databases">
        <title>Massive genome expansion in bonnet fungi (Mycena s.s.) driven by repeated elements and novel gene families across ecological guilds.</title>
        <authorList>
            <consortium name="Lawrence Berkeley National Laboratory"/>
            <person name="Harder C.B."/>
            <person name="Miyauchi S."/>
            <person name="Viragh M."/>
            <person name="Kuo A."/>
            <person name="Thoen E."/>
            <person name="Andreopoulos B."/>
            <person name="Lu D."/>
            <person name="Skrede I."/>
            <person name="Drula E."/>
            <person name="Henrissat B."/>
            <person name="Morin E."/>
            <person name="Kohler A."/>
            <person name="Barry K."/>
            <person name="LaButti K."/>
            <person name="Morin E."/>
            <person name="Salamov A."/>
            <person name="Lipzen A."/>
            <person name="Mereny Z."/>
            <person name="Hegedus B."/>
            <person name="Baldrian P."/>
            <person name="Stursova M."/>
            <person name="Weitz H."/>
            <person name="Taylor A."/>
            <person name="Grigoriev I.V."/>
            <person name="Nagy L.G."/>
            <person name="Martin F."/>
            <person name="Kauserud H."/>
        </authorList>
    </citation>
    <scope>NUCLEOTIDE SEQUENCE</scope>
    <source>
        <strain evidence="2">9144</strain>
    </source>
</reference>
<organism evidence="2 3">
    <name type="scientific">Mycena pura</name>
    <dbReference type="NCBI Taxonomy" id="153505"/>
    <lineage>
        <taxon>Eukaryota</taxon>
        <taxon>Fungi</taxon>
        <taxon>Dikarya</taxon>
        <taxon>Basidiomycota</taxon>
        <taxon>Agaricomycotina</taxon>
        <taxon>Agaricomycetes</taxon>
        <taxon>Agaricomycetidae</taxon>
        <taxon>Agaricales</taxon>
        <taxon>Marasmiineae</taxon>
        <taxon>Mycenaceae</taxon>
        <taxon>Mycena</taxon>
    </lineage>
</organism>
<dbReference type="Proteomes" id="UP001219525">
    <property type="component" value="Unassembled WGS sequence"/>
</dbReference>
<evidence type="ECO:0000256" key="1">
    <source>
        <dbReference type="SAM" id="MobiDB-lite"/>
    </source>
</evidence>
<comment type="caution">
    <text evidence="2">The sequence shown here is derived from an EMBL/GenBank/DDBJ whole genome shotgun (WGS) entry which is preliminary data.</text>
</comment>
<feature type="region of interest" description="Disordered" evidence="1">
    <location>
        <begin position="216"/>
        <end position="239"/>
    </location>
</feature>
<dbReference type="EMBL" id="JARJCW010000002">
    <property type="protein sequence ID" value="KAJ7228405.1"/>
    <property type="molecule type" value="Genomic_DNA"/>
</dbReference>
<name>A0AAD7E4E7_9AGAR</name>